<comment type="caution">
    <text evidence="5">The sequence shown here is derived from an EMBL/GenBank/DDBJ whole genome shotgun (WGS) entry which is preliminary data.</text>
</comment>
<name>A0A8T0GXV0_CERPU</name>
<dbReference type="InterPro" id="IPR036318">
    <property type="entry name" value="FAD-bd_PCMH-like_sf"/>
</dbReference>
<dbReference type="GO" id="GO:0003885">
    <property type="term" value="F:D-arabinono-1,4-lactone oxidase activity"/>
    <property type="evidence" value="ECO:0007669"/>
    <property type="project" value="InterPro"/>
</dbReference>
<keyword evidence="3" id="KW-0732">Signal</keyword>
<dbReference type="InterPro" id="IPR016166">
    <property type="entry name" value="FAD-bd_PCMH"/>
</dbReference>
<organism evidence="5 6">
    <name type="scientific">Ceratodon purpureus</name>
    <name type="common">Fire moss</name>
    <name type="synonym">Dicranum purpureum</name>
    <dbReference type="NCBI Taxonomy" id="3225"/>
    <lineage>
        <taxon>Eukaryota</taxon>
        <taxon>Viridiplantae</taxon>
        <taxon>Streptophyta</taxon>
        <taxon>Embryophyta</taxon>
        <taxon>Bryophyta</taxon>
        <taxon>Bryophytina</taxon>
        <taxon>Bryopsida</taxon>
        <taxon>Dicranidae</taxon>
        <taxon>Pseudoditrichales</taxon>
        <taxon>Ditrichaceae</taxon>
        <taxon>Ceratodon</taxon>
    </lineage>
</organism>
<accession>A0A8T0GXV0</accession>
<comment type="pathway">
    <text evidence="1">Cofactor biosynthesis; L-ascorbate biosynthesis.</text>
</comment>
<feature type="chain" id="PRO_5035937070" description="FAD-binding PCMH-type domain-containing protein" evidence="3">
    <location>
        <begin position="25"/>
        <end position="633"/>
    </location>
</feature>
<dbReference type="SUPFAM" id="SSF56176">
    <property type="entry name" value="FAD-binding/transporter-associated domain-like"/>
    <property type="match status" value="1"/>
</dbReference>
<dbReference type="GO" id="GO:0016020">
    <property type="term" value="C:membrane"/>
    <property type="evidence" value="ECO:0007669"/>
    <property type="project" value="InterPro"/>
</dbReference>
<dbReference type="GO" id="GO:0071949">
    <property type="term" value="F:FAD binding"/>
    <property type="evidence" value="ECO:0007669"/>
    <property type="project" value="InterPro"/>
</dbReference>
<dbReference type="PROSITE" id="PS51387">
    <property type="entry name" value="FAD_PCMH"/>
    <property type="match status" value="1"/>
</dbReference>
<dbReference type="InterPro" id="IPR016169">
    <property type="entry name" value="FAD-bd_PCMH_sub2"/>
</dbReference>
<evidence type="ECO:0000256" key="1">
    <source>
        <dbReference type="ARBA" id="ARBA00005147"/>
    </source>
</evidence>
<feature type="domain" description="FAD-binding PCMH-type" evidence="4">
    <location>
        <begin position="59"/>
        <end position="256"/>
    </location>
</feature>
<keyword evidence="6" id="KW-1185">Reference proteome</keyword>
<evidence type="ECO:0000313" key="6">
    <source>
        <dbReference type="Proteomes" id="UP000822688"/>
    </source>
</evidence>
<dbReference type="InterPro" id="IPR010031">
    <property type="entry name" value="FAD_lactone_oxidase-like"/>
</dbReference>
<keyword evidence="2" id="KW-0560">Oxidoreductase</keyword>
<protein>
    <recommendedName>
        <fullName evidence="4">FAD-binding PCMH-type domain-containing protein</fullName>
    </recommendedName>
</protein>
<evidence type="ECO:0000259" key="4">
    <source>
        <dbReference type="PROSITE" id="PS51387"/>
    </source>
</evidence>
<dbReference type="PANTHER" id="PTHR43762:SF7">
    <property type="entry name" value="FAD-BINDING PCMH-TYPE DOMAIN-CONTAINING PROTEIN"/>
    <property type="match status" value="1"/>
</dbReference>
<dbReference type="InterPro" id="IPR007173">
    <property type="entry name" value="ALO_C"/>
</dbReference>
<evidence type="ECO:0000256" key="3">
    <source>
        <dbReference type="SAM" id="SignalP"/>
    </source>
</evidence>
<dbReference type="PANTHER" id="PTHR43762">
    <property type="entry name" value="L-GULONOLACTONE OXIDASE"/>
    <property type="match status" value="1"/>
</dbReference>
<dbReference type="Pfam" id="PF04030">
    <property type="entry name" value="ALO"/>
    <property type="match status" value="1"/>
</dbReference>
<feature type="signal peptide" evidence="3">
    <location>
        <begin position="1"/>
        <end position="24"/>
    </location>
</feature>
<dbReference type="Pfam" id="PF01565">
    <property type="entry name" value="FAD_binding_4"/>
    <property type="match status" value="1"/>
</dbReference>
<dbReference type="AlphaFoldDB" id="A0A8T0GXV0"/>
<sequence>MFDSEVRTSIWLLGTIMMLSCVSAGKSPGFTIDSAKIGVSEAYSHDDTSTTLYSSDNYLKCTSDQQVTVNSTQDLSDLIKLYTSSKKPVKIRATRRGFHSSMGFVCSGKRGSSYAEYHKVIDNHVITSITVLLHLMNRIVTVDCEHHQLTVEAGMTLRELTLAAEANHMSVPAGSLPVYANLTVGGVIMASAHGTGYRRSSSVGDLVRKVKWVNGKGEIIVSDLQTKHGAKEVRALVGGLGLLGIVTEVTLQLQPYCRSIVEVRKDLKDTNIVDDLKKMIKHETPAVIAFWRPDFGTYKSVLWTQVNESEYNAAKMPKFYPNGSIELFTAVDDHLANTVKEVMAAWENDAKDESPSANVLNADVCSLSMAIQNTSVFQDGTGSFIDHATLPTNYAMISADCAPKCLFDVHHMGVFFEDTEFTIKLSQFEDWANDVKKVVKTELTEANTRLANRYGEGKVKRCMSPGYFWIRFGQGNQNLLSTTTGLDDFVHVQWSTAHSAFTPNKLSKISTIVETIEQLTLCKYKGRPHWGKNHERVVRHPKCKVRDNFPAENIAKLLEMQHEHDPEKIFEPELFRRLLQRSGPEYCPLCTPHYSCYCAHDSHCPPGFRCRASASFAEYKICRLVESHGHRKP</sequence>
<evidence type="ECO:0000256" key="2">
    <source>
        <dbReference type="ARBA" id="ARBA00023002"/>
    </source>
</evidence>
<dbReference type="Gene3D" id="3.30.70.2520">
    <property type="match status" value="1"/>
</dbReference>
<dbReference type="PROSITE" id="PS51257">
    <property type="entry name" value="PROKAR_LIPOPROTEIN"/>
    <property type="match status" value="1"/>
</dbReference>
<dbReference type="Proteomes" id="UP000822688">
    <property type="component" value="Chromosome 9"/>
</dbReference>
<dbReference type="EMBL" id="CM026430">
    <property type="protein sequence ID" value="KAG0562944.1"/>
    <property type="molecule type" value="Genomic_DNA"/>
</dbReference>
<dbReference type="Gene3D" id="3.30.465.10">
    <property type="match status" value="1"/>
</dbReference>
<reference evidence="5" key="1">
    <citation type="submission" date="2020-06" db="EMBL/GenBank/DDBJ databases">
        <title>WGS assembly of Ceratodon purpureus strain R40.</title>
        <authorList>
            <person name="Carey S.B."/>
            <person name="Jenkins J."/>
            <person name="Shu S."/>
            <person name="Lovell J.T."/>
            <person name="Sreedasyam A."/>
            <person name="Maumus F."/>
            <person name="Tiley G.P."/>
            <person name="Fernandez-Pozo N."/>
            <person name="Barry K."/>
            <person name="Chen C."/>
            <person name="Wang M."/>
            <person name="Lipzen A."/>
            <person name="Daum C."/>
            <person name="Saski C.A."/>
            <person name="Payton A.C."/>
            <person name="Mcbreen J.C."/>
            <person name="Conrad R.E."/>
            <person name="Kollar L.M."/>
            <person name="Olsson S."/>
            <person name="Huttunen S."/>
            <person name="Landis J.B."/>
            <person name="Wickett N.J."/>
            <person name="Johnson M.G."/>
            <person name="Rensing S.A."/>
            <person name="Grimwood J."/>
            <person name="Schmutz J."/>
            <person name="Mcdaniel S.F."/>
        </authorList>
    </citation>
    <scope>NUCLEOTIDE SEQUENCE</scope>
    <source>
        <strain evidence="5">R40</strain>
    </source>
</reference>
<evidence type="ECO:0000313" key="5">
    <source>
        <dbReference type="EMBL" id="KAG0562944.1"/>
    </source>
</evidence>
<dbReference type="InterPro" id="IPR006094">
    <property type="entry name" value="Oxid_FAD_bind_N"/>
</dbReference>
<proteinExistence type="predicted"/>
<gene>
    <name evidence="5" type="ORF">KC19_9G184900</name>
</gene>